<proteinExistence type="predicted"/>
<feature type="compositionally biased region" description="Basic and acidic residues" evidence="1">
    <location>
        <begin position="17"/>
        <end position="27"/>
    </location>
</feature>
<dbReference type="EnsemblProtists" id="PYU1_T001354">
    <property type="protein sequence ID" value="PYU1_T001354"/>
    <property type="gene ID" value="PYU1_G001354"/>
</dbReference>
<keyword evidence="3" id="KW-1185">Reference proteome</keyword>
<sequence length="236" mass="26655">NSNGDDTGSDATAAADSDTHKSAKDDTEQQQQETCNCRKRRKTKEDAEKPKRPPRHRTNRKRLRPEILQLRQLIVDLEARLTCLQRVRERGGAQPVSVSTMMRNEAAGRPDATANAYENAVEEYRQLQRAQQLNFDLRQALMEQAATNEELQRLFTQNLSPEDLHFILGIPYEEGVPAGMSRGERVYMYLEIHLLASKVILFLFWAISKAAATGGTDSIGRNSTKARGFQGRALRN</sequence>
<protein>
    <submittedName>
        <fullName evidence="2">Uncharacterized protein</fullName>
    </submittedName>
</protein>
<dbReference type="EMBL" id="GL376626">
    <property type="status" value="NOT_ANNOTATED_CDS"/>
    <property type="molecule type" value="Genomic_DNA"/>
</dbReference>
<evidence type="ECO:0000313" key="2">
    <source>
        <dbReference type="EnsemblProtists" id="PYU1_T001354"/>
    </source>
</evidence>
<evidence type="ECO:0000313" key="3">
    <source>
        <dbReference type="Proteomes" id="UP000019132"/>
    </source>
</evidence>
<name>K3W8R3_GLOUD</name>
<evidence type="ECO:0000256" key="1">
    <source>
        <dbReference type="SAM" id="MobiDB-lite"/>
    </source>
</evidence>
<reference evidence="3" key="1">
    <citation type="journal article" date="2010" name="Genome Biol.">
        <title>Genome sequence of the necrotrophic plant pathogen Pythium ultimum reveals original pathogenicity mechanisms and effector repertoire.</title>
        <authorList>
            <person name="Levesque C.A."/>
            <person name="Brouwer H."/>
            <person name="Cano L."/>
            <person name="Hamilton J.P."/>
            <person name="Holt C."/>
            <person name="Huitema E."/>
            <person name="Raffaele S."/>
            <person name="Robideau G.P."/>
            <person name="Thines M."/>
            <person name="Win J."/>
            <person name="Zerillo M.M."/>
            <person name="Beakes G.W."/>
            <person name="Boore J.L."/>
            <person name="Busam D."/>
            <person name="Dumas B."/>
            <person name="Ferriera S."/>
            <person name="Fuerstenberg S.I."/>
            <person name="Gachon C.M."/>
            <person name="Gaulin E."/>
            <person name="Govers F."/>
            <person name="Grenville-Briggs L."/>
            <person name="Horner N."/>
            <person name="Hostetler J."/>
            <person name="Jiang R.H."/>
            <person name="Johnson J."/>
            <person name="Krajaejun T."/>
            <person name="Lin H."/>
            <person name="Meijer H.J."/>
            <person name="Moore B."/>
            <person name="Morris P."/>
            <person name="Phuntmart V."/>
            <person name="Puiu D."/>
            <person name="Shetty J."/>
            <person name="Stajich J.E."/>
            <person name="Tripathy S."/>
            <person name="Wawra S."/>
            <person name="van West P."/>
            <person name="Whitty B.R."/>
            <person name="Coutinho P.M."/>
            <person name="Henrissat B."/>
            <person name="Martin F."/>
            <person name="Thomas P.D."/>
            <person name="Tyler B.M."/>
            <person name="De Vries R.P."/>
            <person name="Kamoun S."/>
            <person name="Yandell M."/>
            <person name="Tisserat N."/>
            <person name="Buell C.R."/>
        </authorList>
    </citation>
    <scope>NUCLEOTIDE SEQUENCE</scope>
    <source>
        <strain evidence="3">DAOM:BR144</strain>
    </source>
</reference>
<feature type="region of interest" description="Disordered" evidence="1">
    <location>
        <begin position="1"/>
        <end position="64"/>
    </location>
</feature>
<dbReference type="AlphaFoldDB" id="K3W8R3"/>
<feature type="region of interest" description="Disordered" evidence="1">
    <location>
        <begin position="217"/>
        <end position="236"/>
    </location>
</feature>
<feature type="compositionally biased region" description="Low complexity" evidence="1">
    <location>
        <begin position="1"/>
        <end position="16"/>
    </location>
</feature>
<dbReference type="Proteomes" id="UP000019132">
    <property type="component" value="Unassembled WGS sequence"/>
</dbReference>
<reference evidence="2" key="3">
    <citation type="submission" date="2015-02" db="UniProtKB">
        <authorList>
            <consortium name="EnsemblProtists"/>
        </authorList>
    </citation>
    <scope>IDENTIFICATION</scope>
    <source>
        <strain evidence="2">DAOM BR144</strain>
    </source>
</reference>
<dbReference type="VEuPathDB" id="FungiDB:PYU1_G001354"/>
<dbReference type="InParanoid" id="K3W8R3"/>
<dbReference type="HOGENOM" id="CLU_1178082_0_0_1"/>
<feature type="compositionally biased region" description="Basic residues" evidence="1">
    <location>
        <begin position="52"/>
        <end position="63"/>
    </location>
</feature>
<reference evidence="3" key="2">
    <citation type="submission" date="2010-04" db="EMBL/GenBank/DDBJ databases">
        <authorList>
            <person name="Buell R."/>
            <person name="Hamilton J."/>
            <person name="Hostetler J."/>
        </authorList>
    </citation>
    <scope>NUCLEOTIDE SEQUENCE [LARGE SCALE GENOMIC DNA]</scope>
    <source>
        <strain evidence="3">DAOM:BR144</strain>
    </source>
</reference>
<accession>K3W8R3</accession>
<organism evidence="2 3">
    <name type="scientific">Globisporangium ultimum (strain ATCC 200006 / CBS 805.95 / DAOM BR144)</name>
    <name type="common">Pythium ultimum</name>
    <dbReference type="NCBI Taxonomy" id="431595"/>
    <lineage>
        <taxon>Eukaryota</taxon>
        <taxon>Sar</taxon>
        <taxon>Stramenopiles</taxon>
        <taxon>Oomycota</taxon>
        <taxon>Peronosporomycetes</taxon>
        <taxon>Pythiales</taxon>
        <taxon>Pythiaceae</taxon>
        <taxon>Globisporangium</taxon>
    </lineage>
</organism>